<dbReference type="EMBL" id="CP144749">
    <property type="protein sequence ID" value="WVZ76799.1"/>
    <property type="molecule type" value="Genomic_DNA"/>
</dbReference>
<proteinExistence type="predicted"/>
<reference evidence="2 3" key="1">
    <citation type="submission" date="2024-02" db="EMBL/GenBank/DDBJ databases">
        <title>High-quality chromosome-scale genome assembly of Pensacola bahiagrass (Paspalum notatum Flugge var. saurae).</title>
        <authorList>
            <person name="Vega J.M."/>
            <person name="Podio M."/>
            <person name="Orjuela J."/>
            <person name="Siena L.A."/>
            <person name="Pessino S.C."/>
            <person name="Combes M.C."/>
            <person name="Mariac C."/>
            <person name="Albertini E."/>
            <person name="Pupilli F."/>
            <person name="Ortiz J.P.A."/>
            <person name="Leblanc O."/>
        </authorList>
    </citation>
    <scope>NUCLEOTIDE SEQUENCE [LARGE SCALE GENOMIC DNA]</scope>
    <source>
        <strain evidence="2">R1</strain>
        <tissue evidence="2">Leaf</tissue>
    </source>
</reference>
<feature type="compositionally biased region" description="Basic and acidic residues" evidence="1">
    <location>
        <begin position="27"/>
        <end position="37"/>
    </location>
</feature>
<dbReference type="Proteomes" id="UP001341281">
    <property type="component" value="Chromosome 05"/>
</dbReference>
<evidence type="ECO:0000256" key="1">
    <source>
        <dbReference type="SAM" id="MobiDB-lite"/>
    </source>
</evidence>
<dbReference type="AlphaFoldDB" id="A0AAQ3TMI7"/>
<accession>A0AAQ3TMI7</accession>
<organism evidence="2 3">
    <name type="scientific">Paspalum notatum var. saurae</name>
    <dbReference type="NCBI Taxonomy" id="547442"/>
    <lineage>
        <taxon>Eukaryota</taxon>
        <taxon>Viridiplantae</taxon>
        <taxon>Streptophyta</taxon>
        <taxon>Embryophyta</taxon>
        <taxon>Tracheophyta</taxon>
        <taxon>Spermatophyta</taxon>
        <taxon>Magnoliopsida</taxon>
        <taxon>Liliopsida</taxon>
        <taxon>Poales</taxon>
        <taxon>Poaceae</taxon>
        <taxon>PACMAD clade</taxon>
        <taxon>Panicoideae</taxon>
        <taxon>Andropogonodae</taxon>
        <taxon>Paspaleae</taxon>
        <taxon>Paspalinae</taxon>
        <taxon>Paspalum</taxon>
    </lineage>
</organism>
<name>A0AAQ3TMI7_PASNO</name>
<protein>
    <submittedName>
        <fullName evidence="2">Uncharacterized protein</fullName>
    </submittedName>
</protein>
<keyword evidence="3" id="KW-1185">Reference proteome</keyword>
<feature type="region of interest" description="Disordered" evidence="1">
    <location>
        <begin position="1"/>
        <end position="39"/>
    </location>
</feature>
<gene>
    <name evidence="2" type="ORF">U9M48_024732</name>
</gene>
<evidence type="ECO:0000313" key="2">
    <source>
        <dbReference type="EMBL" id="WVZ76799.1"/>
    </source>
</evidence>
<sequence>MHCAMSPAIFTHPANDGPTQEQSLIQEPKDEPVHPVPEDGVSLSTGNIWIAARRRVAPVGSVLLASFVCMKTI</sequence>
<evidence type="ECO:0000313" key="3">
    <source>
        <dbReference type="Proteomes" id="UP001341281"/>
    </source>
</evidence>